<gene>
    <name evidence="3" type="ORF">OESDEN_03683</name>
</gene>
<protein>
    <submittedName>
        <fullName evidence="3">Uncharacterized protein</fullName>
    </submittedName>
</protein>
<name>A0A0B1TGG1_OESDE</name>
<reference evidence="3 4" key="1">
    <citation type="submission" date="2014-03" db="EMBL/GenBank/DDBJ databases">
        <title>Draft genome of the hookworm Oesophagostomum dentatum.</title>
        <authorList>
            <person name="Mitreva M."/>
        </authorList>
    </citation>
    <scope>NUCLEOTIDE SEQUENCE [LARGE SCALE GENOMIC DNA]</scope>
    <source>
        <strain evidence="3 4">OD-Hann</strain>
    </source>
</reference>
<feature type="non-terminal residue" evidence="3">
    <location>
        <position position="1"/>
    </location>
</feature>
<accession>A0A0B1TGG1</accession>
<evidence type="ECO:0000313" key="4">
    <source>
        <dbReference type="Proteomes" id="UP000053660"/>
    </source>
</evidence>
<feature type="compositionally biased region" description="Low complexity" evidence="1">
    <location>
        <begin position="30"/>
        <end position="44"/>
    </location>
</feature>
<evidence type="ECO:0000256" key="2">
    <source>
        <dbReference type="SAM" id="Phobius"/>
    </source>
</evidence>
<keyword evidence="2" id="KW-0812">Transmembrane</keyword>
<keyword evidence="4" id="KW-1185">Reference proteome</keyword>
<dbReference type="Proteomes" id="UP000053660">
    <property type="component" value="Unassembled WGS sequence"/>
</dbReference>
<organism evidence="3 4">
    <name type="scientific">Oesophagostomum dentatum</name>
    <name type="common">Nodular worm</name>
    <dbReference type="NCBI Taxonomy" id="61180"/>
    <lineage>
        <taxon>Eukaryota</taxon>
        <taxon>Metazoa</taxon>
        <taxon>Ecdysozoa</taxon>
        <taxon>Nematoda</taxon>
        <taxon>Chromadorea</taxon>
        <taxon>Rhabditida</taxon>
        <taxon>Rhabditina</taxon>
        <taxon>Rhabditomorpha</taxon>
        <taxon>Strongyloidea</taxon>
        <taxon>Strongylidae</taxon>
        <taxon>Oesophagostomum</taxon>
    </lineage>
</organism>
<keyword evidence="2" id="KW-1133">Transmembrane helix</keyword>
<feature type="region of interest" description="Disordered" evidence="1">
    <location>
        <begin position="1"/>
        <end position="104"/>
    </location>
</feature>
<sequence>LFQPEEDVDVTTQKPKKRKGKGRKKKKKLQAQSSTPASTTTVPATKKRKGHRKKQKGNQTGPSTEQTKSPRHLFSSPGLPQFTTPRPHQSNFLYGVIDPKDPQFSNKGQIRGYPMHIASRKPTPSTRLSEETRLMWEMDELNYTTYASVPKTTVVTEAEDEKETKKEIPIISVVQVELPQTTEPPPSTEAPPKDSFYASHSVSTWKTSESPPTTSTTLMPIKHVLLADTDKAEERGNYEDVQAPIKEIYREKSTLERLSEQVPAANRHSHEAASPKPRPIKHGFDRSLDETIDSGLGYPQEDMSRERDYEDDSNFQFQLSTFSSSATCIARTMFDLWCVCQLMTLFPYLIGVCVAHRSLFVSHLVLDILLLVIGFVYTITMIVFSIVLYVLIGEMPKETLFEWVLFALILGRFFFIYAAPVT</sequence>
<feature type="compositionally biased region" description="Polar residues" evidence="1">
    <location>
        <begin position="81"/>
        <end position="92"/>
    </location>
</feature>
<feature type="compositionally biased region" description="Basic residues" evidence="1">
    <location>
        <begin position="45"/>
        <end position="56"/>
    </location>
</feature>
<evidence type="ECO:0000313" key="3">
    <source>
        <dbReference type="EMBL" id="KHJ96354.1"/>
    </source>
</evidence>
<feature type="transmembrane region" description="Helical" evidence="2">
    <location>
        <begin position="368"/>
        <end position="391"/>
    </location>
</feature>
<proteinExistence type="predicted"/>
<feature type="region of interest" description="Disordered" evidence="1">
    <location>
        <begin position="259"/>
        <end position="286"/>
    </location>
</feature>
<dbReference type="AlphaFoldDB" id="A0A0B1TGG1"/>
<dbReference type="OrthoDB" id="5859334at2759"/>
<evidence type="ECO:0000256" key="1">
    <source>
        <dbReference type="SAM" id="MobiDB-lite"/>
    </source>
</evidence>
<feature type="compositionally biased region" description="Polar residues" evidence="1">
    <location>
        <begin position="58"/>
        <end position="67"/>
    </location>
</feature>
<keyword evidence="2" id="KW-0472">Membrane</keyword>
<feature type="compositionally biased region" description="Basic residues" evidence="1">
    <location>
        <begin position="14"/>
        <end position="29"/>
    </location>
</feature>
<feature type="transmembrane region" description="Helical" evidence="2">
    <location>
        <begin position="403"/>
        <end position="421"/>
    </location>
</feature>
<dbReference type="EMBL" id="KN549689">
    <property type="protein sequence ID" value="KHJ96354.1"/>
    <property type="molecule type" value="Genomic_DNA"/>
</dbReference>
<feature type="transmembrane region" description="Helical" evidence="2">
    <location>
        <begin position="334"/>
        <end position="356"/>
    </location>
</feature>